<dbReference type="GO" id="GO:0050660">
    <property type="term" value="F:flavin adenine dinucleotide binding"/>
    <property type="evidence" value="ECO:0007669"/>
    <property type="project" value="InterPro"/>
</dbReference>
<dbReference type="PROSITE" id="PS00189">
    <property type="entry name" value="LIPOYL"/>
    <property type="match status" value="1"/>
</dbReference>
<evidence type="ECO:0000256" key="13">
    <source>
        <dbReference type="SAM" id="MobiDB-lite"/>
    </source>
</evidence>
<keyword evidence="6 12" id="KW-0274">FAD</keyword>
<comment type="cofactor">
    <cofactor evidence="1">
        <name>(R)-lipoate</name>
        <dbReference type="ChEBI" id="CHEBI:83088"/>
    </cofactor>
</comment>
<keyword evidence="9" id="KW-1015">Disulfide bond</keyword>
<feature type="domain" description="Lipoyl-binding" evidence="14">
    <location>
        <begin position="4"/>
        <end position="78"/>
    </location>
</feature>
<dbReference type="Proteomes" id="UP000198620">
    <property type="component" value="Unassembled WGS sequence"/>
</dbReference>
<protein>
    <recommendedName>
        <fullName evidence="3 12">Dihydrolipoyl dehydrogenase</fullName>
        <ecNumber evidence="3 12">1.8.1.4</ecNumber>
    </recommendedName>
</protein>
<comment type="cofactor">
    <cofactor evidence="12">
        <name>FAD</name>
        <dbReference type="ChEBI" id="CHEBI:57692"/>
    </cofactor>
    <text evidence="12">Binds 1 FAD per subunit.</text>
</comment>
<evidence type="ECO:0000313" key="16">
    <source>
        <dbReference type="Proteomes" id="UP000198620"/>
    </source>
</evidence>
<comment type="miscellaneous">
    <text evidence="12">The active site is a redox-active disulfide bond.</text>
</comment>
<dbReference type="SUPFAM" id="SSF51230">
    <property type="entry name" value="Single hybrid motif"/>
    <property type="match status" value="1"/>
</dbReference>
<sequence>MAQLSEIKLPDIGDFKDIPVIEVLVKPGDTVEKETPLITLETDKATMEVPSPQAGVVKEINVKVGDKVSQGSVILTLEAEAPAAKAETTPAAESVKAAEPAESTEPVKKPAPSALEKERMQESTAAITSESVPSRAAPSVPRGDIHADVVVLGAGPGGYTAAFRAADLGKKVVLIERYPTLGGVCLNVGCIPSKALLHIAKVITDAEETARQGIGFAKPGIELDKLRDWKESVVGKLTKGLTGLAKQRKVTVVQGKGKFTSANMIQVETKGGVKTVSFEHCIIAAGSSAARIPGFPYDDPRLMDSTGALKLEDIPKRMLIIGGGIIGLEMATVYDALGSRISVVELMDQLIPGADADLIRPLHKRIQKRYEAIYLKTKVTGIEAHENGLRITFESVSDTPAPEPQVYDRILLAVGRRPNGGDIGAGNAGVIVNGRGFIPVDKQLRSNVPHIYAIGDIVGEPMLAHKASHEGKLAAEIIAGHKAAFDARAIPSVAYTDPEIAWMGLTETEAGKQGLEYEKAVFPWAASGRALAMARDEGMTKLLLDKKTRRVLGAGMVGVNAGELIAETVLGLEMGADMEDIGLTIHPHPTLSETIFFAAEIAEGLITDLYMPKK</sequence>
<evidence type="ECO:0000256" key="12">
    <source>
        <dbReference type="RuleBase" id="RU003692"/>
    </source>
</evidence>
<dbReference type="InterPro" id="IPR011053">
    <property type="entry name" value="Single_hybrid_motif"/>
</dbReference>
<dbReference type="OrthoDB" id="178496at2"/>
<keyword evidence="4 12" id="KW-0285">Flavoprotein</keyword>
<keyword evidence="16" id="KW-1185">Reference proteome</keyword>
<evidence type="ECO:0000256" key="10">
    <source>
        <dbReference type="ARBA" id="ARBA00023284"/>
    </source>
</evidence>
<dbReference type="PRINTS" id="PR00411">
    <property type="entry name" value="PNDRDTASEI"/>
</dbReference>
<dbReference type="InterPro" id="IPR012999">
    <property type="entry name" value="Pyr_OxRdtase_I_AS"/>
</dbReference>
<dbReference type="InterPro" id="IPR036188">
    <property type="entry name" value="FAD/NAD-bd_sf"/>
</dbReference>
<evidence type="ECO:0000256" key="8">
    <source>
        <dbReference type="ARBA" id="ARBA00023027"/>
    </source>
</evidence>
<comment type="catalytic activity">
    <reaction evidence="11 12">
        <text>N(6)-[(R)-dihydrolipoyl]-L-lysyl-[protein] + NAD(+) = N(6)-[(R)-lipoyl]-L-lysyl-[protein] + NADH + H(+)</text>
        <dbReference type="Rhea" id="RHEA:15045"/>
        <dbReference type="Rhea" id="RHEA-COMP:10474"/>
        <dbReference type="Rhea" id="RHEA-COMP:10475"/>
        <dbReference type="ChEBI" id="CHEBI:15378"/>
        <dbReference type="ChEBI" id="CHEBI:57540"/>
        <dbReference type="ChEBI" id="CHEBI:57945"/>
        <dbReference type="ChEBI" id="CHEBI:83099"/>
        <dbReference type="ChEBI" id="CHEBI:83100"/>
        <dbReference type="EC" id="1.8.1.4"/>
    </reaction>
</comment>
<dbReference type="Gene3D" id="2.40.50.100">
    <property type="match status" value="1"/>
</dbReference>
<accession>A0A1H7N8J2</accession>
<dbReference type="EMBL" id="FOBH01000006">
    <property type="protein sequence ID" value="SEL19295.1"/>
    <property type="molecule type" value="Genomic_DNA"/>
</dbReference>
<dbReference type="PANTHER" id="PTHR22912">
    <property type="entry name" value="DISULFIDE OXIDOREDUCTASE"/>
    <property type="match status" value="1"/>
</dbReference>
<dbReference type="CDD" id="cd06849">
    <property type="entry name" value="lipoyl_domain"/>
    <property type="match status" value="1"/>
</dbReference>
<dbReference type="InterPro" id="IPR016156">
    <property type="entry name" value="FAD/NAD-linked_Rdtase_dimer_sf"/>
</dbReference>
<keyword evidence="10 12" id="KW-0676">Redox-active center</keyword>
<dbReference type="InterPro" id="IPR003016">
    <property type="entry name" value="2-oxoA_DH_lipoyl-BS"/>
</dbReference>
<dbReference type="Pfam" id="PF00364">
    <property type="entry name" value="Biotin_lipoyl"/>
    <property type="match status" value="1"/>
</dbReference>
<dbReference type="SUPFAM" id="SSF55424">
    <property type="entry name" value="FAD/NAD-linked reductases, dimerisation (C-terminal) domain"/>
    <property type="match status" value="1"/>
</dbReference>
<comment type="similarity">
    <text evidence="2 12">Belongs to the class-I pyridine nucleotide-disulfide oxidoreductase family.</text>
</comment>
<dbReference type="STRING" id="1233.SAMN05216387_10675"/>
<organism evidence="15 16">
    <name type="scientific">Nitrosovibrio tenuis</name>
    <dbReference type="NCBI Taxonomy" id="1233"/>
    <lineage>
        <taxon>Bacteria</taxon>
        <taxon>Pseudomonadati</taxon>
        <taxon>Pseudomonadota</taxon>
        <taxon>Betaproteobacteria</taxon>
        <taxon>Nitrosomonadales</taxon>
        <taxon>Nitrosomonadaceae</taxon>
        <taxon>Nitrosovibrio</taxon>
    </lineage>
</organism>
<feature type="region of interest" description="Disordered" evidence="13">
    <location>
        <begin position="82"/>
        <end position="140"/>
    </location>
</feature>
<dbReference type="InterPro" id="IPR023753">
    <property type="entry name" value="FAD/NAD-binding_dom"/>
</dbReference>
<reference evidence="15 16" key="1">
    <citation type="submission" date="2016-10" db="EMBL/GenBank/DDBJ databases">
        <authorList>
            <person name="de Groot N.N."/>
        </authorList>
    </citation>
    <scope>NUCLEOTIDE SEQUENCE [LARGE SCALE GENOMIC DNA]</scope>
    <source>
        <strain evidence="15 16">Nv1</strain>
    </source>
</reference>
<dbReference type="PRINTS" id="PR00368">
    <property type="entry name" value="FADPNR"/>
</dbReference>
<dbReference type="InterPro" id="IPR000089">
    <property type="entry name" value="Biotin_lipoyl"/>
</dbReference>
<evidence type="ECO:0000256" key="9">
    <source>
        <dbReference type="ARBA" id="ARBA00023157"/>
    </source>
</evidence>
<dbReference type="NCBIfam" id="TIGR01350">
    <property type="entry name" value="lipoamide_DH"/>
    <property type="match status" value="1"/>
</dbReference>
<evidence type="ECO:0000256" key="5">
    <source>
        <dbReference type="ARBA" id="ARBA00022823"/>
    </source>
</evidence>
<dbReference type="PANTHER" id="PTHR22912:SF160">
    <property type="entry name" value="DIHYDROLIPOYL DEHYDROGENASE"/>
    <property type="match status" value="1"/>
</dbReference>
<dbReference type="GO" id="GO:0004148">
    <property type="term" value="F:dihydrolipoyl dehydrogenase (NADH) activity"/>
    <property type="evidence" value="ECO:0007669"/>
    <property type="project" value="UniProtKB-EC"/>
</dbReference>
<evidence type="ECO:0000256" key="7">
    <source>
        <dbReference type="ARBA" id="ARBA00023002"/>
    </source>
</evidence>
<dbReference type="PROSITE" id="PS50968">
    <property type="entry name" value="BIOTINYL_LIPOYL"/>
    <property type="match status" value="1"/>
</dbReference>
<dbReference type="GO" id="GO:0006103">
    <property type="term" value="P:2-oxoglutarate metabolic process"/>
    <property type="evidence" value="ECO:0007669"/>
    <property type="project" value="TreeGrafter"/>
</dbReference>
<dbReference type="InterPro" id="IPR006258">
    <property type="entry name" value="Lipoamide_DH"/>
</dbReference>
<proteinExistence type="inferred from homology"/>
<dbReference type="Pfam" id="PF07992">
    <property type="entry name" value="Pyr_redox_2"/>
    <property type="match status" value="1"/>
</dbReference>
<evidence type="ECO:0000259" key="14">
    <source>
        <dbReference type="PROSITE" id="PS50968"/>
    </source>
</evidence>
<dbReference type="Pfam" id="PF02852">
    <property type="entry name" value="Pyr_redox_dim"/>
    <property type="match status" value="1"/>
</dbReference>
<keyword evidence="8 12" id="KW-0520">NAD</keyword>
<dbReference type="RefSeq" id="WP_090828723.1">
    <property type="nucleotide sequence ID" value="NZ_FOBH01000006.1"/>
</dbReference>
<dbReference type="EC" id="1.8.1.4" evidence="3 12"/>
<evidence type="ECO:0000256" key="6">
    <source>
        <dbReference type="ARBA" id="ARBA00022827"/>
    </source>
</evidence>
<feature type="compositionally biased region" description="Polar residues" evidence="13">
    <location>
        <begin position="122"/>
        <end position="132"/>
    </location>
</feature>
<dbReference type="Gene3D" id="3.50.50.60">
    <property type="entry name" value="FAD/NAD(P)-binding domain"/>
    <property type="match status" value="2"/>
</dbReference>
<dbReference type="FunFam" id="2.40.50.100:FF:000009">
    <property type="entry name" value="Acetyltransferase component of pyruvate dehydrogenase complex"/>
    <property type="match status" value="1"/>
</dbReference>
<keyword evidence="7 12" id="KW-0560">Oxidoreductase</keyword>
<dbReference type="PROSITE" id="PS00076">
    <property type="entry name" value="PYRIDINE_REDOX_1"/>
    <property type="match status" value="1"/>
</dbReference>
<evidence type="ECO:0000256" key="4">
    <source>
        <dbReference type="ARBA" id="ARBA00022630"/>
    </source>
</evidence>
<evidence type="ECO:0000256" key="1">
    <source>
        <dbReference type="ARBA" id="ARBA00001938"/>
    </source>
</evidence>
<evidence type="ECO:0000256" key="2">
    <source>
        <dbReference type="ARBA" id="ARBA00007532"/>
    </source>
</evidence>
<dbReference type="AlphaFoldDB" id="A0A1H7N8J2"/>
<dbReference type="Gene3D" id="3.30.390.30">
    <property type="match status" value="1"/>
</dbReference>
<evidence type="ECO:0000313" key="15">
    <source>
        <dbReference type="EMBL" id="SEL19295.1"/>
    </source>
</evidence>
<name>A0A1H7N8J2_9PROT</name>
<evidence type="ECO:0000256" key="3">
    <source>
        <dbReference type="ARBA" id="ARBA00012608"/>
    </source>
</evidence>
<evidence type="ECO:0000256" key="11">
    <source>
        <dbReference type="ARBA" id="ARBA00049187"/>
    </source>
</evidence>
<feature type="compositionally biased region" description="Low complexity" evidence="13">
    <location>
        <begin position="82"/>
        <end position="93"/>
    </location>
</feature>
<dbReference type="InterPro" id="IPR004099">
    <property type="entry name" value="Pyr_nucl-diS_OxRdtase_dimer"/>
</dbReference>
<dbReference type="FunFam" id="3.30.390.30:FF:000001">
    <property type="entry name" value="Dihydrolipoyl dehydrogenase"/>
    <property type="match status" value="1"/>
</dbReference>
<dbReference type="InterPro" id="IPR050151">
    <property type="entry name" value="Class-I_Pyr_Nuc-Dis_Oxidored"/>
</dbReference>
<gene>
    <name evidence="15" type="ORF">SAMN05216387_10675</name>
</gene>
<keyword evidence="5" id="KW-0450">Lipoyl</keyword>
<dbReference type="SUPFAM" id="SSF51905">
    <property type="entry name" value="FAD/NAD(P)-binding domain"/>
    <property type="match status" value="1"/>
</dbReference>